<dbReference type="GO" id="GO:0016301">
    <property type="term" value="F:kinase activity"/>
    <property type="evidence" value="ECO:0007669"/>
    <property type="project" value="UniProtKB-KW"/>
</dbReference>
<dbReference type="AlphaFoldDB" id="A0A543KHM4"/>
<gene>
    <name evidence="1" type="ORF">BD293_3245</name>
</gene>
<comment type="caution">
    <text evidence="1">The sequence shown here is derived from an EMBL/GenBank/DDBJ whole genome shotgun (WGS) entry which is preliminary data.</text>
</comment>
<reference evidence="1 2" key="1">
    <citation type="submission" date="2019-06" db="EMBL/GenBank/DDBJ databases">
        <title>Genomic Encyclopedia of Archaeal and Bacterial Type Strains, Phase II (KMG-II): from individual species to whole genera.</title>
        <authorList>
            <person name="Goeker M."/>
        </authorList>
    </citation>
    <scope>NUCLEOTIDE SEQUENCE [LARGE SCALE GENOMIC DNA]</scope>
    <source>
        <strain evidence="1 2">DSM 18423</strain>
    </source>
</reference>
<proteinExistence type="predicted"/>
<accession>A0A543KHM4</accession>
<keyword evidence="1" id="KW-0418">Kinase</keyword>
<dbReference type="OrthoDB" id="7687262at2"/>
<dbReference type="RefSeq" id="WP_142083365.1">
    <property type="nucleotide sequence ID" value="NZ_VFPT01000001.1"/>
</dbReference>
<organism evidence="1 2">
    <name type="scientific">Roseinatronobacter monicus</name>
    <dbReference type="NCBI Taxonomy" id="393481"/>
    <lineage>
        <taxon>Bacteria</taxon>
        <taxon>Pseudomonadati</taxon>
        <taxon>Pseudomonadota</taxon>
        <taxon>Alphaproteobacteria</taxon>
        <taxon>Rhodobacterales</taxon>
        <taxon>Paracoccaceae</taxon>
        <taxon>Roseinatronobacter</taxon>
    </lineage>
</organism>
<evidence type="ECO:0000313" key="1">
    <source>
        <dbReference type="EMBL" id="TQM94564.1"/>
    </source>
</evidence>
<name>A0A543KHM4_9RHOB</name>
<evidence type="ECO:0000313" key="2">
    <source>
        <dbReference type="Proteomes" id="UP000320582"/>
    </source>
</evidence>
<protein>
    <submittedName>
        <fullName evidence="1">Threonine kinase</fullName>
    </submittedName>
</protein>
<keyword evidence="2" id="KW-1185">Reference proteome</keyword>
<keyword evidence="1" id="KW-0808">Transferase</keyword>
<sequence>MTARLRVDGHFGEYLQGRLGPRGPVVLVTLPCPLTGVVALHRPARDDLRLSGAGMSLPQARRFIASVGGTLTGRVRLRALVAPGMGTGVSTARLVALARLSGWDGGPDALAQACMSVEGATDPLMFDTPAQMLWASRLGQRVQPMPALPGHEVIGGIWGAPQRTNAADVRFADISDLIADWAQADTLTRFATLAGESARRNLRLRGPMGDPTEALARDLGALGWVMAHTGAMRGLIFAPGQVPEYARAALRAMGMRSILHFKGGAL</sequence>
<dbReference type="EMBL" id="VFPT01000001">
    <property type="protein sequence ID" value="TQM94564.1"/>
    <property type="molecule type" value="Genomic_DNA"/>
</dbReference>
<dbReference type="Proteomes" id="UP000320582">
    <property type="component" value="Unassembled WGS sequence"/>
</dbReference>